<evidence type="ECO:0000313" key="4">
    <source>
        <dbReference type="Proteomes" id="UP000003494"/>
    </source>
</evidence>
<comment type="caution">
    <text evidence="3">The sequence shown here is derived from an EMBL/GenBank/DDBJ whole genome shotgun (WGS) entry which is preliminary data.</text>
</comment>
<dbReference type="RefSeq" id="WP_006905544.1">
    <property type="nucleotide sequence ID" value="NZ_GG665866.1"/>
</dbReference>
<feature type="domain" description="GerMN" evidence="2">
    <location>
        <begin position="61"/>
        <end position="146"/>
    </location>
</feature>
<protein>
    <recommendedName>
        <fullName evidence="2">GerMN domain-containing protein</fullName>
    </recommendedName>
</protein>
<dbReference type="HOGENOM" id="CLU_073005_0_0_9"/>
<proteinExistence type="predicted"/>
<organism evidence="3 4">
    <name type="scientific">Shuttleworthella satelles DSM 14600</name>
    <dbReference type="NCBI Taxonomy" id="626523"/>
    <lineage>
        <taxon>Bacteria</taxon>
        <taxon>Bacillati</taxon>
        <taxon>Bacillota</taxon>
        <taxon>Clostridia</taxon>
        <taxon>Lachnospirales</taxon>
        <taxon>Lachnospiraceae</taxon>
        <taxon>Shuttleworthella</taxon>
    </lineage>
</organism>
<evidence type="ECO:0000259" key="2">
    <source>
        <dbReference type="SMART" id="SM00909"/>
    </source>
</evidence>
<evidence type="ECO:0000256" key="1">
    <source>
        <dbReference type="SAM" id="SignalP"/>
    </source>
</evidence>
<feature type="signal peptide" evidence="1">
    <location>
        <begin position="1"/>
        <end position="25"/>
    </location>
</feature>
<sequence>MRRSIRKKCVSLALMMSMVITLLTACGGDAGTQQIYYMDVAGNSLKISAYKLKAKDTEGQISELLTALKQAPDTGSAVSVMPRDLEVISHRLDGGHLVLDFNTAYERITGPNEVLMRSAIVKTLLQISNISSVTFTVQGKALTNADGSEIGAMNADTFMDFGGDAEDAMVRRTFTLYYASKDGQSLVREKREIYYNSNISPEKLVMEYLMTSPHTDDAISPIPDSTKLLNINVNRGVCYLNLDENFLNATDKISQQVVIYSIVNSLCELNEISSVQIAINGEMNSIFRGDKLSNSYTPNFNMVTSNAE</sequence>
<keyword evidence="4" id="KW-1185">Reference proteome</keyword>
<accession>C4G959</accession>
<dbReference type="SMART" id="SM00909">
    <property type="entry name" value="Germane"/>
    <property type="match status" value="2"/>
</dbReference>
<reference evidence="3" key="1">
    <citation type="submission" date="2009-04" db="EMBL/GenBank/DDBJ databases">
        <authorList>
            <person name="Weinstock G."/>
            <person name="Sodergren E."/>
            <person name="Clifton S."/>
            <person name="Fulton L."/>
            <person name="Fulton B."/>
            <person name="Courtney L."/>
            <person name="Fronick C."/>
            <person name="Harrison M."/>
            <person name="Strong C."/>
            <person name="Farmer C."/>
            <person name="Delahaunty K."/>
            <person name="Markovic C."/>
            <person name="Hall O."/>
            <person name="Minx P."/>
            <person name="Tomlinson C."/>
            <person name="Mitreva M."/>
            <person name="Nelson J."/>
            <person name="Hou S."/>
            <person name="Wollam A."/>
            <person name="Pepin K.H."/>
            <person name="Johnson M."/>
            <person name="Bhonagiri V."/>
            <person name="Nash W.E."/>
            <person name="Warren W."/>
            <person name="Chinwalla A."/>
            <person name="Mardis E.R."/>
            <person name="Wilson R.K."/>
        </authorList>
    </citation>
    <scope>NUCLEOTIDE SEQUENCE [LARGE SCALE GENOMIC DNA]</scope>
    <source>
        <strain evidence="3">DSM 14600</strain>
    </source>
</reference>
<dbReference type="eggNOG" id="COG5401">
    <property type="taxonomic scope" value="Bacteria"/>
</dbReference>
<dbReference type="PROSITE" id="PS51257">
    <property type="entry name" value="PROKAR_LIPOPROTEIN"/>
    <property type="match status" value="1"/>
</dbReference>
<feature type="domain" description="GerMN" evidence="2">
    <location>
        <begin position="202"/>
        <end position="288"/>
    </location>
</feature>
<feature type="chain" id="PRO_5039283739" description="GerMN domain-containing protein" evidence="1">
    <location>
        <begin position="26"/>
        <end position="308"/>
    </location>
</feature>
<dbReference type="Pfam" id="PF10646">
    <property type="entry name" value="Germane"/>
    <property type="match status" value="2"/>
</dbReference>
<dbReference type="AlphaFoldDB" id="C4G959"/>
<dbReference type="InterPro" id="IPR019606">
    <property type="entry name" value="GerMN"/>
</dbReference>
<dbReference type="EMBL" id="ACIP02000001">
    <property type="protein sequence ID" value="EEP29156.1"/>
    <property type="molecule type" value="Genomic_DNA"/>
</dbReference>
<gene>
    <name evidence="3" type="ORF">GCWU000342_00509</name>
</gene>
<evidence type="ECO:0000313" key="3">
    <source>
        <dbReference type="EMBL" id="EEP29156.1"/>
    </source>
</evidence>
<dbReference type="STRING" id="626523.GCWU000342_00509"/>
<name>C4G959_9FIRM</name>
<dbReference type="Proteomes" id="UP000003494">
    <property type="component" value="Unassembled WGS sequence"/>
</dbReference>
<keyword evidence="1" id="KW-0732">Signal</keyword>